<feature type="binding site" evidence="6">
    <location>
        <position position="126"/>
    </location>
    <ligand>
        <name>Fe cation</name>
        <dbReference type="ChEBI" id="CHEBI:24875"/>
        <label>2</label>
    </ligand>
</feature>
<dbReference type="InterPro" id="IPR012312">
    <property type="entry name" value="Hemerythrin-like"/>
</dbReference>
<dbReference type="PROSITE" id="PS00550">
    <property type="entry name" value="HEMERYTHRINS"/>
    <property type="match status" value="1"/>
</dbReference>
<feature type="binding site" evidence="6">
    <location>
        <position position="67"/>
    </location>
    <ligand>
        <name>Fe cation</name>
        <dbReference type="ChEBI" id="CHEBI:24875"/>
        <label>1</label>
    </ligand>
</feature>
<keyword evidence="3 6" id="KW-0561">Oxygen transport</keyword>
<evidence type="ECO:0000256" key="2">
    <source>
        <dbReference type="ARBA" id="ARBA00022448"/>
    </source>
</evidence>
<dbReference type="Pfam" id="PF01814">
    <property type="entry name" value="Hemerythrin"/>
    <property type="match status" value="1"/>
</dbReference>
<feature type="binding site" evidence="6">
    <location>
        <position position="63"/>
    </location>
    <ligand>
        <name>Fe cation</name>
        <dbReference type="ChEBI" id="CHEBI:24875"/>
        <label>1</label>
    </ligand>
</feature>
<organism evidence="8 9">
    <name type="scientific">Phytopseudomonas punonensis</name>
    <dbReference type="NCBI Taxonomy" id="1220495"/>
    <lineage>
        <taxon>Bacteria</taxon>
        <taxon>Pseudomonadati</taxon>
        <taxon>Pseudomonadota</taxon>
        <taxon>Gammaproteobacteria</taxon>
        <taxon>Pseudomonadales</taxon>
        <taxon>Pseudomonadaceae</taxon>
        <taxon>Phytopseudomonas</taxon>
    </lineage>
</organism>
<dbReference type="Gene3D" id="1.20.120.50">
    <property type="entry name" value="Hemerythrin-like"/>
    <property type="match status" value="1"/>
</dbReference>
<evidence type="ECO:0000256" key="4">
    <source>
        <dbReference type="ARBA" id="ARBA00022723"/>
    </source>
</evidence>
<dbReference type="SUPFAM" id="SSF47188">
    <property type="entry name" value="Hemerythrin-like"/>
    <property type="match status" value="1"/>
</dbReference>
<dbReference type="CDD" id="cd12107">
    <property type="entry name" value="Hemerythrin"/>
    <property type="match status" value="1"/>
</dbReference>
<dbReference type="EMBL" id="FRBQ01000001">
    <property type="protein sequence ID" value="SHK98638.1"/>
    <property type="molecule type" value="Genomic_DNA"/>
</dbReference>
<dbReference type="GO" id="GO:0005506">
    <property type="term" value="F:iron ion binding"/>
    <property type="evidence" value="ECO:0007669"/>
    <property type="project" value="UniProtKB-UniRule"/>
</dbReference>
<dbReference type="NCBIfam" id="TIGR02481">
    <property type="entry name" value="hemeryth_dom"/>
    <property type="match status" value="1"/>
</dbReference>
<dbReference type="NCBIfam" id="NF002007">
    <property type="entry name" value="PRK00808.1"/>
    <property type="match status" value="1"/>
</dbReference>
<name>A0A1M6WY39_9GAMM</name>
<evidence type="ECO:0000256" key="5">
    <source>
        <dbReference type="ARBA" id="ARBA00023004"/>
    </source>
</evidence>
<proteinExistence type="inferred from homology"/>
<dbReference type="InterPro" id="IPR050669">
    <property type="entry name" value="Hemerythrin"/>
</dbReference>
<dbReference type="InterPro" id="IPR016131">
    <property type="entry name" value="Haemerythrin_Fe_BS"/>
</dbReference>
<feature type="binding site" evidence="6">
    <location>
        <position position="86"/>
    </location>
    <ligand>
        <name>Fe cation</name>
        <dbReference type="ChEBI" id="CHEBI:24875"/>
        <label>2</label>
    </ligand>
</feature>
<comment type="similarity">
    <text evidence="1 6">Belongs to the hemerythrin family.</text>
</comment>
<dbReference type="InterPro" id="IPR035938">
    <property type="entry name" value="Hemerythrin-like_sf"/>
</dbReference>
<evidence type="ECO:0000313" key="8">
    <source>
        <dbReference type="EMBL" id="SHK98638.1"/>
    </source>
</evidence>
<dbReference type="Proteomes" id="UP000184305">
    <property type="component" value="Unassembled WGS sequence"/>
</dbReference>
<dbReference type="HAMAP" id="MF_00556">
    <property type="entry name" value="Hemerythrin"/>
    <property type="match status" value="1"/>
</dbReference>
<keyword evidence="5 6" id="KW-0408">Iron</keyword>
<dbReference type="STRING" id="1220495.SAMN05216288_0766"/>
<keyword evidence="2 6" id="KW-0813">Transport</keyword>
<evidence type="ECO:0000313" key="9">
    <source>
        <dbReference type="Proteomes" id="UP000184305"/>
    </source>
</evidence>
<feature type="binding site" evidence="6">
    <location>
        <position position="121"/>
    </location>
    <ligand>
        <name>Fe cation</name>
        <dbReference type="ChEBI" id="CHEBI:24875"/>
        <label>2</label>
    </ligand>
</feature>
<dbReference type="NCBIfam" id="NF033749">
    <property type="entry name" value="bact_hemeryth"/>
    <property type="match status" value="1"/>
</dbReference>
<evidence type="ECO:0000256" key="6">
    <source>
        <dbReference type="HAMAP-Rule" id="MF_00556"/>
    </source>
</evidence>
<keyword evidence="9" id="KW-1185">Reference proteome</keyword>
<sequence length="161" mass="18687">MTGKHTVAYLSWSDDLNTGIAVIDGQHRRIVDMINELYAAQHGGARQGVAVVIEELVDYTSSHFAFEEAMLEEAGYVFTKAHKRVHELFIRRVEDYRVRFRQGEDVCDELRSLLGRWLFGHIRNDDQNYVAAVTENLRRLTADKAEDSWLNRAKRRFFRAA</sequence>
<feature type="binding site" evidence="6">
    <location>
        <position position="27"/>
    </location>
    <ligand>
        <name>Fe cation</name>
        <dbReference type="ChEBI" id="CHEBI:24875"/>
        <label>1</label>
    </ligand>
</feature>
<feature type="binding site" evidence="6">
    <location>
        <position position="67"/>
    </location>
    <ligand>
        <name>Fe cation</name>
        <dbReference type="ChEBI" id="CHEBI:24875"/>
        <label>2</label>
    </ligand>
</feature>
<dbReference type="PANTHER" id="PTHR37164">
    <property type="entry name" value="BACTERIOHEMERYTHRIN"/>
    <property type="match status" value="1"/>
</dbReference>
<keyword evidence="4 6" id="KW-0479">Metal-binding</keyword>
<evidence type="ECO:0000256" key="1">
    <source>
        <dbReference type="ARBA" id="ARBA00010587"/>
    </source>
</evidence>
<feature type="domain" description="Hemerythrin-like" evidence="7">
    <location>
        <begin position="18"/>
        <end position="132"/>
    </location>
</feature>
<dbReference type="GO" id="GO:0005344">
    <property type="term" value="F:oxygen carrier activity"/>
    <property type="evidence" value="ECO:0007669"/>
    <property type="project" value="UniProtKB-UniRule"/>
</dbReference>
<comment type="function">
    <text evidence="6">Oxygen-binding protein. May be involved in a storage mechanism or for delivery to oxygen-requiring enzymes. The oxygen-binding site contains two iron atoms.</text>
</comment>
<evidence type="ECO:0000256" key="3">
    <source>
        <dbReference type="ARBA" id="ARBA00022621"/>
    </source>
</evidence>
<comment type="subunit">
    <text evidence="6">Monomer.</text>
</comment>
<dbReference type="PANTHER" id="PTHR37164:SF1">
    <property type="entry name" value="BACTERIOHEMERYTHRIN"/>
    <property type="match status" value="1"/>
</dbReference>
<dbReference type="InterPro" id="IPR023504">
    <property type="entry name" value="Bacteriohemerythrin-like"/>
</dbReference>
<evidence type="ECO:0000259" key="7">
    <source>
        <dbReference type="Pfam" id="PF01814"/>
    </source>
</evidence>
<feature type="binding site" evidence="6">
    <location>
        <position position="126"/>
    </location>
    <ligand>
        <name>Fe cation</name>
        <dbReference type="ChEBI" id="CHEBI:24875"/>
        <label>1</label>
    </ligand>
</feature>
<dbReference type="AlphaFoldDB" id="A0A1M6WY39"/>
<gene>
    <name evidence="8" type="ORF">SAMN05216288_0766</name>
</gene>
<reference evidence="9" key="1">
    <citation type="submission" date="2016-11" db="EMBL/GenBank/DDBJ databases">
        <authorList>
            <person name="Varghese N."/>
            <person name="Submissions S."/>
        </authorList>
    </citation>
    <scope>NUCLEOTIDE SEQUENCE [LARGE SCALE GENOMIC DNA]</scope>
    <source>
        <strain evidence="9">CECT 8089</strain>
    </source>
</reference>
<dbReference type="InterPro" id="IPR012827">
    <property type="entry name" value="Hemerythrin_metal-bd"/>
</dbReference>
<accession>A0A1M6WY39</accession>
<protein>
    <recommendedName>
        <fullName evidence="6">Bacteriohemerythrin</fullName>
    </recommendedName>
</protein>
<feature type="binding site" evidence="6">
    <location>
        <position position="82"/>
    </location>
    <ligand>
        <name>Fe cation</name>
        <dbReference type="ChEBI" id="CHEBI:24875"/>
        <label>2</label>
    </ligand>
</feature>